<comment type="caution">
    <text evidence="2">The sequence shown here is derived from an EMBL/GenBank/DDBJ whole genome shotgun (WGS) entry which is preliminary data.</text>
</comment>
<protein>
    <recommendedName>
        <fullName evidence="1">FAD dependent oxidoreductase domain-containing protein</fullName>
    </recommendedName>
</protein>
<keyword evidence="3" id="KW-1185">Reference proteome</keyword>
<evidence type="ECO:0000313" key="2">
    <source>
        <dbReference type="EMBL" id="GAB0134924.1"/>
    </source>
</evidence>
<name>A0ABQ0CN97_9HYPO</name>
<dbReference type="SUPFAM" id="SSF51905">
    <property type="entry name" value="FAD/NAD(P)-binding domain"/>
    <property type="match status" value="1"/>
</dbReference>
<dbReference type="Gene3D" id="3.50.50.60">
    <property type="entry name" value="FAD/NAD(P)-binding domain"/>
    <property type="match status" value="1"/>
</dbReference>
<evidence type="ECO:0000259" key="1">
    <source>
        <dbReference type="Pfam" id="PF01266"/>
    </source>
</evidence>
<evidence type="ECO:0000313" key="3">
    <source>
        <dbReference type="Proteomes" id="UP001562357"/>
    </source>
</evidence>
<feature type="domain" description="FAD dependent oxidoreductase" evidence="1">
    <location>
        <begin position="12"/>
        <end position="81"/>
    </location>
</feature>
<dbReference type="EMBL" id="BAAFGZ010000101">
    <property type="protein sequence ID" value="GAB0134924.1"/>
    <property type="molecule type" value="Genomic_DNA"/>
</dbReference>
<organism evidence="2 3">
    <name type="scientific">Epichloe bromicola</name>
    <dbReference type="NCBI Taxonomy" id="79588"/>
    <lineage>
        <taxon>Eukaryota</taxon>
        <taxon>Fungi</taxon>
        <taxon>Dikarya</taxon>
        <taxon>Ascomycota</taxon>
        <taxon>Pezizomycotina</taxon>
        <taxon>Sordariomycetes</taxon>
        <taxon>Hypocreomycetidae</taxon>
        <taxon>Hypocreales</taxon>
        <taxon>Clavicipitaceae</taxon>
        <taxon>Epichloe</taxon>
    </lineage>
</organism>
<proteinExistence type="predicted"/>
<gene>
    <name evidence="2" type="primary">g3276</name>
    <name evidence="2" type="ORF">EsDP_00003276</name>
</gene>
<dbReference type="Proteomes" id="UP001562357">
    <property type="component" value="Unassembled WGS sequence"/>
</dbReference>
<dbReference type="Pfam" id="PF01266">
    <property type="entry name" value="DAO"/>
    <property type="match status" value="1"/>
</dbReference>
<accession>A0ABQ0CN97</accession>
<reference evidence="3" key="1">
    <citation type="submission" date="2024-06" db="EMBL/GenBank/DDBJ databases">
        <title>Draft Genome Sequences of Epichloe bromicola Strains Isolated from Elymus ciliaris.</title>
        <authorList>
            <consortium name="Epichloe bromicola genome sequencing consortium"/>
            <person name="Miura A."/>
            <person name="Imano S."/>
            <person name="Ashida A."/>
            <person name="Sato I."/>
            <person name="Chiba S."/>
            <person name="Tanaka A."/>
            <person name="Camagna M."/>
            <person name="Takemoto D."/>
        </authorList>
    </citation>
    <scope>NUCLEOTIDE SEQUENCE [LARGE SCALE GENOMIC DNA]</scope>
    <source>
        <strain evidence="3">DP</strain>
    </source>
</reference>
<dbReference type="InterPro" id="IPR006076">
    <property type="entry name" value="FAD-dep_OxRdtase"/>
</dbReference>
<dbReference type="InterPro" id="IPR036188">
    <property type="entry name" value="FAD/NAD-bd_sf"/>
</dbReference>
<sequence>MSACANASPHSVAVIGGGWYGCHIALTLRSLGFKVKLFEQNDGLLKAASGNNQCRLHMGYHYPRHSGTRAQSRSGFKRFVEQYSHLSRPVPYNIYAVPSRESLLDYNTYCFIMLSSEMSFSEGAPHDVVTLTNVDGAICTMERVILQDEARDYFESVLGDVLELGKRIMEVRDTGEGVLVDGERFDYAVDATWGHYSRPSVEVIYEPTLLLYFQGPVDFPAVTLVDGPLCSLYPTEVPGLYTLSSVPHTPLAQCHTPAEARVVRDTVDEETIAEKRALMEEQVAHYLPHFRRLFRYNGPQLAIKTKLVGAHDDRSCYVSRDGRVFSVMSGKIDAVFSATERILSLLDLNDAQRADGHLSLAHSQ</sequence>